<organism evidence="4 5">
    <name type="scientific">Gemmobacter aquatilis</name>
    <dbReference type="NCBI Taxonomy" id="933059"/>
    <lineage>
        <taxon>Bacteria</taxon>
        <taxon>Pseudomonadati</taxon>
        <taxon>Pseudomonadota</taxon>
        <taxon>Alphaproteobacteria</taxon>
        <taxon>Rhodobacterales</taxon>
        <taxon>Paracoccaceae</taxon>
        <taxon>Gemmobacter</taxon>
    </lineage>
</organism>
<keyword evidence="5" id="KW-1185">Reference proteome</keyword>
<evidence type="ECO:0000256" key="1">
    <source>
        <dbReference type="ARBA" id="ARBA00022988"/>
    </source>
</evidence>
<dbReference type="InterPro" id="IPR038277">
    <property type="entry name" value="UreF_sf"/>
</dbReference>
<dbReference type="Pfam" id="PF01730">
    <property type="entry name" value="UreF"/>
    <property type="match status" value="1"/>
</dbReference>
<dbReference type="PANTHER" id="PTHR33620:SF1">
    <property type="entry name" value="UREASE ACCESSORY PROTEIN F"/>
    <property type="match status" value="1"/>
</dbReference>
<evidence type="ECO:0000256" key="3">
    <source>
        <dbReference type="HAMAP-Rule" id="MF_01385"/>
    </source>
</evidence>
<dbReference type="Gene3D" id="1.10.4190.10">
    <property type="entry name" value="Urease accessory protein UreF"/>
    <property type="match status" value="1"/>
</dbReference>
<keyword evidence="1 3" id="KW-0996">Nickel insertion</keyword>
<comment type="subunit">
    <text evidence="3">UreD, UreF and UreG form a complex that acts as a GTP-hydrolysis-dependent molecular chaperone, activating the urease apoprotein by helping to assemble the nickel containing metallocenter of UreC. The UreE protein probably delivers the nickel.</text>
</comment>
<accession>A0A1H7YU85</accession>
<comment type="subcellular location">
    <subcellularLocation>
        <location evidence="3">Cytoplasm</location>
    </subcellularLocation>
</comment>
<dbReference type="PANTHER" id="PTHR33620">
    <property type="entry name" value="UREASE ACCESSORY PROTEIN F"/>
    <property type="match status" value="1"/>
</dbReference>
<dbReference type="InterPro" id="IPR002639">
    <property type="entry name" value="UreF"/>
</dbReference>
<comment type="function">
    <text evidence="3">Required for maturation of urease via the functional incorporation of the urease nickel metallocenter.</text>
</comment>
<gene>
    <name evidence="3" type="primary">ureF</name>
    <name evidence="4" type="ORF">SAMN04488103_101282</name>
</gene>
<evidence type="ECO:0000313" key="4">
    <source>
        <dbReference type="EMBL" id="SEM48709.1"/>
    </source>
</evidence>
<comment type="similarity">
    <text evidence="3">Belongs to the UreF family.</text>
</comment>
<evidence type="ECO:0000256" key="2">
    <source>
        <dbReference type="ARBA" id="ARBA00023186"/>
    </source>
</evidence>
<dbReference type="PIRSF" id="PIRSF009467">
    <property type="entry name" value="Ureas_acces_UreF"/>
    <property type="match status" value="1"/>
</dbReference>
<dbReference type="Proteomes" id="UP000198761">
    <property type="component" value="Unassembled WGS sequence"/>
</dbReference>
<keyword evidence="3" id="KW-0963">Cytoplasm</keyword>
<keyword evidence="2 3" id="KW-0143">Chaperone</keyword>
<name>A0A1H7YU85_9RHOB</name>
<dbReference type="GO" id="GO:0005737">
    <property type="term" value="C:cytoplasm"/>
    <property type="evidence" value="ECO:0007669"/>
    <property type="project" value="UniProtKB-SubCell"/>
</dbReference>
<dbReference type="AlphaFoldDB" id="A0A1H7YU85"/>
<dbReference type="STRING" id="933059.SAMN04488103_101282"/>
<sequence length="228" mass="24461">MAMAAPWATIMATGIFISMAEDRLLLWQWLSPAFPIGAFAYSQGLEQPMATGAVRNIADVEAWVTTTLRFGSPRMDAIFLAQARAGADPDLLSDLLLSYATCPERETELLDQGRAFAALIGTITGKTVSIRPYPVAVGLATRALDVPTEEVLSLFLHGAAAQMISAATRFLPLGQSESQALLSRLAPLFTQLATEAATASLDDIATFTPGADMAAMRHETLEVRIFRT</sequence>
<proteinExistence type="inferred from homology"/>
<dbReference type="HAMAP" id="MF_01385">
    <property type="entry name" value="UreF"/>
    <property type="match status" value="1"/>
</dbReference>
<reference evidence="4 5" key="1">
    <citation type="submission" date="2016-10" db="EMBL/GenBank/DDBJ databases">
        <authorList>
            <person name="de Groot N.N."/>
        </authorList>
    </citation>
    <scope>NUCLEOTIDE SEQUENCE [LARGE SCALE GENOMIC DNA]</scope>
    <source>
        <strain evidence="4 5">DSM 3857</strain>
    </source>
</reference>
<protein>
    <recommendedName>
        <fullName evidence="3">Urease accessory protein UreF</fullName>
    </recommendedName>
</protein>
<dbReference type="GO" id="GO:0016151">
    <property type="term" value="F:nickel cation binding"/>
    <property type="evidence" value="ECO:0007669"/>
    <property type="project" value="UniProtKB-UniRule"/>
</dbReference>
<dbReference type="EMBL" id="FOCE01000001">
    <property type="protein sequence ID" value="SEM48709.1"/>
    <property type="molecule type" value="Genomic_DNA"/>
</dbReference>
<evidence type="ECO:0000313" key="5">
    <source>
        <dbReference type="Proteomes" id="UP000198761"/>
    </source>
</evidence>